<accession>A0A3S9UNS0</accession>
<gene>
    <name evidence="1" type="primary">68</name>
    <name evidence="1" type="ORF">PBI_NINA_68</name>
</gene>
<sequence>MHGEPARPGAPSLRIIEKEGGIVAESVELLDRQSEMRFDSSIFSQLMANGNIVSRPHDAEDEVVTYDFHFANGSWVYRGVGTEDLVNGSTAIVLREVTDES</sequence>
<reference evidence="1 2" key="1">
    <citation type="submission" date="2018-12" db="EMBL/GenBank/DDBJ databases">
        <authorList>
            <person name="Divens A.M."/>
            <person name="Stoner T.H."/>
            <person name="Garlena R.A."/>
            <person name="Russell D.A."/>
            <person name="Pope W.H."/>
            <person name="Jacobs-Sera D."/>
            <person name="Hatfull G.F."/>
        </authorList>
    </citation>
    <scope>NUCLEOTIDE SEQUENCE [LARGE SCALE GENOMIC DNA]</scope>
</reference>
<evidence type="ECO:0000313" key="1">
    <source>
        <dbReference type="EMBL" id="AZS11822.1"/>
    </source>
</evidence>
<dbReference type="Proteomes" id="UP000288067">
    <property type="component" value="Segment"/>
</dbReference>
<proteinExistence type="predicted"/>
<evidence type="ECO:0000313" key="2">
    <source>
        <dbReference type="Proteomes" id="UP000288067"/>
    </source>
</evidence>
<protein>
    <submittedName>
        <fullName evidence="1">Uncharacterized protein</fullName>
    </submittedName>
</protein>
<dbReference type="EMBL" id="MK279900">
    <property type="protein sequence ID" value="AZS11822.1"/>
    <property type="molecule type" value="Genomic_DNA"/>
</dbReference>
<name>A0A3S9UNS0_9CAUD</name>
<organism evidence="1 2">
    <name type="scientific">Gordonia phage Nina</name>
    <dbReference type="NCBI Taxonomy" id="2499026"/>
    <lineage>
        <taxon>Viruses</taxon>
        <taxon>Duplodnaviria</taxon>
        <taxon>Heunggongvirae</taxon>
        <taxon>Uroviricota</taxon>
        <taxon>Caudoviricetes</taxon>
        <taxon>Emalynvirus</taxon>
        <taxon>Emalynvirus cozz</taxon>
    </lineage>
</organism>